<feature type="compositionally biased region" description="Low complexity" evidence="2">
    <location>
        <begin position="725"/>
        <end position="740"/>
    </location>
</feature>
<dbReference type="Proteomes" id="UP001610444">
    <property type="component" value="Unassembled WGS sequence"/>
</dbReference>
<feature type="compositionally biased region" description="Basic and acidic residues" evidence="2">
    <location>
        <begin position="8"/>
        <end position="34"/>
    </location>
</feature>
<keyword evidence="6" id="KW-1185">Reference proteome</keyword>
<dbReference type="PROSITE" id="PS50026">
    <property type="entry name" value="EGF_3"/>
    <property type="match status" value="1"/>
</dbReference>
<feature type="compositionally biased region" description="Polar residues" evidence="2">
    <location>
        <begin position="225"/>
        <end position="234"/>
    </location>
</feature>
<dbReference type="PANTHER" id="PTHR17178">
    <property type="entry name" value="SECRETORY GRANULE PROTEOGLYCAN CORE PROTEIN"/>
    <property type="match status" value="1"/>
</dbReference>
<keyword evidence="1" id="KW-0245">EGF-like domain</keyword>
<feature type="domain" description="EGF-like" evidence="4">
    <location>
        <begin position="546"/>
        <end position="583"/>
    </location>
</feature>
<feature type="compositionally biased region" description="Basic and acidic residues" evidence="2">
    <location>
        <begin position="332"/>
        <end position="351"/>
    </location>
</feature>
<reference evidence="5 6" key="1">
    <citation type="submission" date="2024-07" db="EMBL/GenBank/DDBJ databases">
        <title>Section-level genome sequencing and comparative genomics of Aspergillus sections Usti and Cavernicolus.</title>
        <authorList>
            <consortium name="Lawrence Berkeley National Laboratory"/>
            <person name="Nybo J.L."/>
            <person name="Vesth T.C."/>
            <person name="Theobald S."/>
            <person name="Frisvad J.C."/>
            <person name="Larsen T.O."/>
            <person name="Kjaerboelling I."/>
            <person name="Rothschild-Mancinelli K."/>
            <person name="Lyhne E.K."/>
            <person name="Kogle M.E."/>
            <person name="Barry K."/>
            <person name="Clum A."/>
            <person name="Na H."/>
            <person name="Ledsgaard L."/>
            <person name="Lin J."/>
            <person name="Lipzen A."/>
            <person name="Kuo A."/>
            <person name="Riley R."/>
            <person name="Mondo S."/>
            <person name="LaButti K."/>
            <person name="Haridas S."/>
            <person name="Pangalinan J."/>
            <person name="Salamov A.A."/>
            <person name="Simmons B.A."/>
            <person name="Magnuson J.K."/>
            <person name="Chen J."/>
            <person name="Drula E."/>
            <person name="Henrissat B."/>
            <person name="Wiebenga A."/>
            <person name="Lubbers R.J."/>
            <person name="Gomes A.C."/>
            <person name="Macurrencykelacurrency M.R."/>
            <person name="Stajich J."/>
            <person name="Grigoriev I.V."/>
            <person name="Mortensen U.H."/>
            <person name="De vries R.P."/>
            <person name="Baker S.E."/>
            <person name="Andersen M.R."/>
        </authorList>
    </citation>
    <scope>NUCLEOTIDE SEQUENCE [LARGE SCALE GENOMIC DNA]</scope>
    <source>
        <strain evidence="5 6">CBS 756.74</strain>
    </source>
</reference>
<comment type="caution">
    <text evidence="5">The sequence shown here is derived from an EMBL/GenBank/DDBJ whole genome shotgun (WGS) entry which is preliminary data.</text>
</comment>
<dbReference type="EMBL" id="JBFXLR010000002">
    <property type="protein sequence ID" value="KAL2860236.1"/>
    <property type="molecule type" value="Genomic_DNA"/>
</dbReference>
<name>A0ABR4L6R6_9EURO</name>
<evidence type="ECO:0000313" key="5">
    <source>
        <dbReference type="EMBL" id="KAL2860236.1"/>
    </source>
</evidence>
<feature type="region of interest" description="Disordered" evidence="2">
    <location>
        <begin position="540"/>
        <end position="563"/>
    </location>
</feature>
<dbReference type="InterPro" id="IPR000742">
    <property type="entry name" value="EGF"/>
</dbReference>
<sequence length="819" mass="87808">MDTGLSDSHGRPDPRLAERKGSVRRAREMLEAGRRPKVRVPQAKTIAPSPGPRAPQANGWPLSSNGSPQTRLVDPQGRLSNILDSQGRLLAPRGTPPPHRPSRQDLPSPSVYSERSVSDAVPSPLHLHHPGPSFSQPFHNQQHIHPALREPIPVANEDMFRKSAAESVGSIPSIPDFPPPLPPSKNGNLAPPPMRSIKNRRSSVSPIPEELPDSPTIMNKPYAQSRVTPSSWNSEQRESDILGAYLDSDSDGAQQPPRTTEHAEATLVRQASLGKRGKPSLRTISKPSAGPPQSARSNNETVAASEPMAGASLKEIAAVLQTRDSFDSSSSEESHIDPEKPPIMLGEDRGANRPYNHQRPSIDGTLPQRTPTMSETRPGARRPPRLNMNAVREAEARGSLTSLSDLIKRATKLATNLEHGRTASRNDLLNAGGGSRFPFHGDPNRKSGSIKDILASFPNPAATPEGRSSWPIFWRRSTLHQLNSQERGQEAIQGEKGTVRRRRCCGMPLWAFIAACIILLLVVAAAVLIPIFLVVVPRENKSDDGSSTTCARTSPCSNGGVSVSSGDVCSCVCVNGYTGSRCTNEGDASCVTTEITQGSASRNATVGDDLPRLFQDSQSNFSIPLDPVTIMALFSQNNVSCTTENALVSFTGLSSNSNERRSAPLDPQAFDDGDSLVSAFRHVPTTSILAPRSVATINGILVESTPPPTTESSEDAEEGEPSPTPTATAQPTSTPDTTSTEVVDFSRIAVLYILQKTGELNAAMFSAESIEKHLKRFSSNSTGGNLVVDLIPSGVMGNFTLDFDDFTITDFDGDTVGDA</sequence>
<evidence type="ECO:0000256" key="2">
    <source>
        <dbReference type="SAM" id="MobiDB-lite"/>
    </source>
</evidence>
<comment type="caution">
    <text evidence="1">Lacks conserved residue(s) required for the propagation of feature annotation.</text>
</comment>
<dbReference type="RefSeq" id="XP_070904927.1">
    <property type="nucleotide sequence ID" value="XM_071049794.1"/>
</dbReference>
<proteinExistence type="predicted"/>
<evidence type="ECO:0000259" key="4">
    <source>
        <dbReference type="PROSITE" id="PS50026"/>
    </source>
</evidence>
<feature type="compositionally biased region" description="Polar residues" evidence="2">
    <location>
        <begin position="545"/>
        <end position="555"/>
    </location>
</feature>
<evidence type="ECO:0000313" key="6">
    <source>
        <dbReference type="Proteomes" id="UP001610444"/>
    </source>
</evidence>
<gene>
    <name evidence="5" type="ORF">BJX68DRAFT_80693</name>
</gene>
<dbReference type="PANTHER" id="PTHR17178:SF0">
    <property type="entry name" value="SERGLYCIN"/>
    <property type="match status" value="1"/>
</dbReference>
<dbReference type="GeneID" id="98164958"/>
<accession>A0ABR4L6R6</accession>
<evidence type="ECO:0000256" key="1">
    <source>
        <dbReference type="PROSITE-ProRule" id="PRU00076"/>
    </source>
</evidence>
<dbReference type="PROSITE" id="PS00022">
    <property type="entry name" value="EGF_1"/>
    <property type="match status" value="1"/>
</dbReference>
<evidence type="ECO:0000256" key="3">
    <source>
        <dbReference type="SAM" id="Phobius"/>
    </source>
</evidence>
<organism evidence="5 6">
    <name type="scientific">Aspergillus pseudodeflectus</name>
    <dbReference type="NCBI Taxonomy" id="176178"/>
    <lineage>
        <taxon>Eukaryota</taxon>
        <taxon>Fungi</taxon>
        <taxon>Dikarya</taxon>
        <taxon>Ascomycota</taxon>
        <taxon>Pezizomycotina</taxon>
        <taxon>Eurotiomycetes</taxon>
        <taxon>Eurotiomycetidae</taxon>
        <taxon>Eurotiales</taxon>
        <taxon>Aspergillaceae</taxon>
        <taxon>Aspergillus</taxon>
        <taxon>Aspergillus subgen. Nidulantes</taxon>
    </lineage>
</organism>
<feature type="transmembrane region" description="Helical" evidence="3">
    <location>
        <begin position="509"/>
        <end position="536"/>
    </location>
</feature>
<feature type="compositionally biased region" description="Polar residues" evidence="2">
    <location>
        <begin position="61"/>
        <end position="70"/>
    </location>
</feature>
<feature type="region of interest" description="Disordered" evidence="2">
    <location>
        <begin position="702"/>
        <end position="740"/>
    </location>
</feature>
<dbReference type="PROSITE" id="PS01186">
    <property type="entry name" value="EGF_2"/>
    <property type="match status" value="1"/>
</dbReference>
<keyword evidence="3" id="KW-0812">Transmembrane</keyword>
<keyword evidence="3" id="KW-0472">Membrane</keyword>
<feature type="region of interest" description="Disordered" evidence="2">
    <location>
        <begin position="1"/>
        <end position="307"/>
    </location>
</feature>
<feature type="region of interest" description="Disordered" evidence="2">
    <location>
        <begin position="323"/>
        <end position="384"/>
    </location>
</feature>
<feature type="compositionally biased region" description="Polar residues" evidence="2">
    <location>
        <begin position="105"/>
        <end position="115"/>
    </location>
</feature>
<feature type="compositionally biased region" description="Low complexity" evidence="2">
    <location>
        <begin position="122"/>
        <end position="133"/>
    </location>
</feature>
<keyword evidence="3" id="KW-1133">Transmembrane helix</keyword>
<dbReference type="CDD" id="cd00054">
    <property type="entry name" value="EGF_CA"/>
    <property type="match status" value="1"/>
</dbReference>
<feature type="compositionally biased region" description="Polar residues" evidence="2">
    <location>
        <begin position="134"/>
        <end position="143"/>
    </location>
</feature>
<keyword evidence="1" id="KW-1015">Disulfide bond</keyword>
<feature type="disulfide bond" evidence="1">
    <location>
        <begin position="573"/>
        <end position="582"/>
    </location>
</feature>
<protein>
    <recommendedName>
        <fullName evidence="4">EGF-like domain-containing protein</fullName>
    </recommendedName>
</protein>